<protein>
    <submittedName>
        <fullName evidence="1">Uncharacterized protein</fullName>
    </submittedName>
</protein>
<organism evidence="1">
    <name type="scientific">Arundo donax</name>
    <name type="common">Giant reed</name>
    <name type="synonym">Donax arundinaceus</name>
    <dbReference type="NCBI Taxonomy" id="35708"/>
    <lineage>
        <taxon>Eukaryota</taxon>
        <taxon>Viridiplantae</taxon>
        <taxon>Streptophyta</taxon>
        <taxon>Embryophyta</taxon>
        <taxon>Tracheophyta</taxon>
        <taxon>Spermatophyta</taxon>
        <taxon>Magnoliopsida</taxon>
        <taxon>Liliopsida</taxon>
        <taxon>Poales</taxon>
        <taxon>Poaceae</taxon>
        <taxon>PACMAD clade</taxon>
        <taxon>Arundinoideae</taxon>
        <taxon>Arundineae</taxon>
        <taxon>Arundo</taxon>
    </lineage>
</organism>
<reference evidence="1" key="2">
    <citation type="journal article" date="2015" name="Data Brief">
        <title>Shoot transcriptome of the giant reed, Arundo donax.</title>
        <authorList>
            <person name="Barrero R.A."/>
            <person name="Guerrero F.D."/>
            <person name="Moolhuijzen P."/>
            <person name="Goolsby J.A."/>
            <person name="Tidwell J."/>
            <person name="Bellgard S.E."/>
            <person name="Bellgard M.I."/>
        </authorList>
    </citation>
    <scope>NUCLEOTIDE SEQUENCE</scope>
    <source>
        <tissue evidence="1">Shoot tissue taken approximately 20 cm above the soil surface</tissue>
    </source>
</reference>
<dbReference type="AlphaFoldDB" id="A0A0A9GRJ9"/>
<name>A0A0A9GRJ9_ARUDO</name>
<reference evidence="1" key="1">
    <citation type="submission" date="2014-09" db="EMBL/GenBank/DDBJ databases">
        <authorList>
            <person name="Magalhaes I.L.F."/>
            <person name="Oliveira U."/>
            <person name="Santos F.R."/>
            <person name="Vidigal T.H.D.A."/>
            <person name="Brescovit A.D."/>
            <person name="Santos A.J."/>
        </authorList>
    </citation>
    <scope>NUCLEOTIDE SEQUENCE</scope>
    <source>
        <tissue evidence="1">Shoot tissue taken approximately 20 cm above the soil surface</tissue>
    </source>
</reference>
<proteinExistence type="predicted"/>
<dbReference type="EMBL" id="GBRH01171857">
    <property type="protein sequence ID" value="JAE26039.1"/>
    <property type="molecule type" value="Transcribed_RNA"/>
</dbReference>
<accession>A0A0A9GRJ9</accession>
<sequence length="39" mass="4332">MQESSKLYNMVDGISEGLGISRLRVWRLKGIFGSFANGN</sequence>
<evidence type="ECO:0000313" key="1">
    <source>
        <dbReference type="EMBL" id="JAE26039.1"/>
    </source>
</evidence>